<reference evidence="1 2" key="1">
    <citation type="submission" date="2006-02" db="EMBL/GenBank/DDBJ databases">
        <authorList>
            <person name="Murray A."/>
            <person name="Staley J."/>
            <person name="Ferriera S."/>
            <person name="Johnson J."/>
            <person name="Kravitz S."/>
            <person name="Halpern A."/>
            <person name="Remington K."/>
            <person name="Beeson K."/>
            <person name="Tran B."/>
            <person name="Rogers Y.-H."/>
            <person name="Friedman R."/>
            <person name="Venter J.C."/>
        </authorList>
    </citation>
    <scope>NUCLEOTIDE SEQUENCE [LARGE SCALE GENOMIC DNA]</scope>
    <source>
        <strain evidence="1 2">23-P</strain>
    </source>
</reference>
<dbReference type="STRING" id="313594.PI23P_08240"/>
<evidence type="ECO:0000313" key="2">
    <source>
        <dbReference type="Proteomes" id="UP000003053"/>
    </source>
</evidence>
<evidence type="ECO:0000313" key="1">
    <source>
        <dbReference type="EMBL" id="EAR12600.1"/>
    </source>
</evidence>
<accession>A4BZK7</accession>
<comment type="caution">
    <text evidence="1">The sequence shown here is derived from an EMBL/GenBank/DDBJ whole genome shotgun (WGS) entry which is preliminary data.</text>
</comment>
<proteinExistence type="predicted"/>
<gene>
    <name evidence="1" type="ORF">PI23P_08240</name>
</gene>
<keyword evidence="2" id="KW-1185">Reference proteome</keyword>
<protein>
    <submittedName>
        <fullName evidence="1">Uncharacterized protein</fullName>
    </submittedName>
</protein>
<organism evidence="1 2">
    <name type="scientific">Polaribacter irgensii 23-P</name>
    <dbReference type="NCBI Taxonomy" id="313594"/>
    <lineage>
        <taxon>Bacteria</taxon>
        <taxon>Pseudomonadati</taxon>
        <taxon>Bacteroidota</taxon>
        <taxon>Flavobacteriia</taxon>
        <taxon>Flavobacteriales</taxon>
        <taxon>Flavobacteriaceae</taxon>
    </lineage>
</organism>
<dbReference type="EMBL" id="AAOG01000002">
    <property type="protein sequence ID" value="EAR12600.1"/>
    <property type="molecule type" value="Genomic_DNA"/>
</dbReference>
<dbReference type="Proteomes" id="UP000003053">
    <property type="component" value="Unassembled WGS sequence"/>
</dbReference>
<dbReference type="AlphaFoldDB" id="A4BZK7"/>
<dbReference type="HOGENOM" id="CLU_2555385_0_0_10"/>
<sequence>MHSHSEKLKWNFNALAQVFRNKIKYKKIARSRLPARIFTDFLFRLYLLNYVFNHASFNTNTQDAMKIKRSNANFLEQKRVFN</sequence>
<name>A4BZK7_9FLAO</name>